<keyword evidence="3" id="KW-1185">Reference proteome</keyword>
<name>A0ABV8NTA8_9SPHI</name>
<dbReference type="SUPFAM" id="SSF51206">
    <property type="entry name" value="cAMP-binding domain-like"/>
    <property type="match status" value="1"/>
</dbReference>
<dbReference type="InterPro" id="IPR014710">
    <property type="entry name" value="RmlC-like_jellyroll"/>
</dbReference>
<dbReference type="PROSITE" id="PS50042">
    <property type="entry name" value="CNMP_BINDING_3"/>
    <property type="match status" value="1"/>
</dbReference>
<dbReference type="InterPro" id="IPR018490">
    <property type="entry name" value="cNMP-bd_dom_sf"/>
</dbReference>
<protein>
    <submittedName>
        <fullName evidence="2">Crp/Fnr family transcriptional regulator</fullName>
    </submittedName>
</protein>
<sequence length="188" mass="21391">MEKLIDYLLHFGSLNDQQIAFIKKHATELLLNEGDYFSEAGKVANRVGFILDGIIRVSYYNKNGEDVTRYFIDEDNFVVDLNSFDNRIPSSEYVQAVTECKLLVFSKKSWEDLSHTILGWDAIVAKITSKGLLQKIERISPLIAEDATTRYLTFLDRYPGIANRVALVFIASYLGITPSSLSRIRRSI</sequence>
<dbReference type="InterPro" id="IPR000595">
    <property type="entry name" value="cNMP-bd_dom"/>
</dbReference>
<accession>A0ABV8NTA8</accession>
<dbReference type="RefSeq" id="WP_378963130.1">
    <property type="nucleotide sequence ID" value="NZ_JBHRXC010000016.1"/>
</dbReference>
<evidence type="ECO:0000259" key="1">
    <source>
        <dbReference type="PROSITE" id="PS50042"/>
    </source>
</evidence>
<reference evidence="3" key="1">
    <citation type="journal article" date="2019" name="Int. J. Syst. Evol. Microbiol.">
        <title>The Global Catalogue of Microorganisms (GCM) 10K type strain sequencing project: providing services to taxonomists for standard genome sequencing and annotation.</title>
        <authorList>
            <consortium name="The Broad Institute Genomics Platform"/>
            <consortium name="The Broad Institute Genome Sequencing Center for Infectious Disease"/>
            <person name="Wu L."/>
            <person name="Ma J."/>
        </authorList>
    </citation>
    <scope>NUCLEOTIDE SEQUENCE [LARGE SCALE GENOMIC DNA]</scope>
    <source>
        <strain evidence="3">CCM 8689</strain>
    </source>
</reference>
<comment type="caution">
    <text evidence="2">The sequence shown here is derived from an EMBL/GenBank/DDBJ whole genome shotgun (WGS) entry which is preliminary data.</text>
</comment>
<dbReference type="CDD" id="cd00038">
    <property type="entry name" value="CAP_ED"/>
    <property type="match status" value="1"/>
</dbReference>
<feature type="domain" description="Cyclic nucleotide-binding" evidence="1">
    <location>
        <begin position="10"/>
        <end position="113"/>
    </location>
</feature>
<evidence type="ECO:0000313" key="3">
    <source>
        <dbReference type="Proteomes" id="UP001595792"/>
    </source>
</evidence>
<gene>
    <name evidence="2" type="ORF">ACFOUY_20370</name>
</gene>
<dbReference type="Gene3D" id="2.60.120.10">
    <property type="entry name" value="Jelly Rolls"/>
    <property type="match status" value="1"/>
</dbReference>
<dbReference type="EMBL" id="JBHSBY010000145">
    <property type="protein sequence ID" value="MFC4199075.1"/>
    <property type="molecule type" value="Genomic_DNA"/>
</dbReference>
<dbReference type="Proteomes" id="UP001595792">
    <property type="component" value="Unassembled WGS sequence"/>
</dbReference>
<organism evidence="2 3">
    <name type="scientific">Pedobacter jamesrossensis</name>
    <dbReference type="NCBI Taxonomy" id="1908238"/>
    <lineage>
        <taxon>Bacteria</taxon>
        <taxon>Pseudomonadati</taxon>
        <taxon>Bacteroidota</taxon>
        <taxon>Sphingobacteriia</taxon>
        <taxon>Sphingobacteriales</taxon>
        <taxon>Sphingobacteriaceae</taxon>
        <taxon>Pedobacter</taxon>
    </lineage>
</organism>
<proteinExistence type="predicted"/>
<evidence type="ECO:0000313" key="2">
    <source>
        <dbReference type="EMBL" id="MFC4199075.1"/>
    </source>
</evidence>
<dbReference type="Pfam" id="PF00027">
    <property type="entry name" value="cNMP_binding"/>
    <property type="match status" value="1"/>
</dbReference>